<evidence type="ECO:0000313" key="3">
    <source>
        <dbReference type="Proteomes" id="UP001148786"/>
    </source>
</evidence>
<dbReference type="AlphaFoldDB" id="A0A9W8JN20"/>
<feature type="compositionally biased region" description="Pro residues" evidence="1">
    <location>
        <begin position="307"/>
        <end position="321"/>
    </location>
</feature>
<organism evidence="2 3">
    <name type="scientific">Agrocybe chaxingu</name>
    <dbReference type="NCBI Taxonomy" id="84603"/>
    <lineage>
        <taxon>Eukaryota</taxon>
        <taxon>Fungi</taxon>
        <taxon>Dikarya</taxon>
        <taxon>Basidiomycota</taxon>
        <taxon>Agaricomycotina</taxon>
        <taxon>Agaricomycetes</taxon>
        <taxon>Agaricomycetidae</taxon>
        <taxon>Agaricales</taxon>
        <taxon>Agaricineae</taxon>
        <taxon>Strophariaceae</taxon>
        <taxon>Agrocybe</taxon>
    </lineage>
</organism>
<name>A0A9W8JN20_9AGAR</name>
<feature type="compositionally biased region" description="Basic and acidic residues" evidence="1">
    <location>
        <begin position="286"/>
        <end position="297"/>
    </location>
</feature>
<dbReference type="Proteomes" id="UP001148786">
    <property type="component" value="Unassembled WGS sequence"/>
</dbReference>
<feature type="compositionally biased region" description="Low complexity" evidence="1">
    <location>
        <begin position="377"/>
        <end position="398"/>
    </location>
</feature>
<feature type="region of interest" description="Disordered" evidence="1">
    <location>
        <begin position="1"/>
        <end position="409"/>
    </location>
</feature>
<evidence type="ECO:0000313" key="2">
    <source>
        <dbReference type="EMBL" id="KAJ3482406.1"/>
    </source>
</evidence>
<comment type="caution">
    <text evidence="2">The sequence shown here is derived from an EMBL/GenBank/DDBJ whole genome shotgun (WGS) entry which is preliminary data.</text>
</comment>
<feature type="compositionally biased region" description="Polar residues" evidence="1">
    <location>
        <begin position="117"/>
        <end position="140"/>
    </location>
</feature>
<evidence type="ECO:0000256" key="1">
    <source>
        <dbReference type="SAM" id="MobiDB-lite"/>
    </source>
</evidence>
<gene>
    <name evidence="2" type="ORF">NLJ89_g12141</name>
</gene>
<feature type="compositionally biased region" description="Polar residues" evidence="1">
    <location>
        <begin position="242"/>
        <end position="256"/>
    </location>
</feature>
<protein>
    <submittedName>
        <fullName evidence="2">Uncharacterized protein</fullName>
    </submittedName>
</protein>
<feature type="compositionally biased region" description="Basic and acidic residues" evidence="1">
    <location>
        <begin position="38"/>
        <end position="71"/>
    </location>
</feature>
<proteinExistence type="predicted"/>
<feature type="compositionally biased region" description="Polar residues" evidence="1">
    <location>
        <begin position="203"/>
        <end position="216"/>
    </location>
</feature>
<dbReference type="EMBL" id="JANKHO010003583">
    <property type="protein sequence ID" value="KAJ3482406.1"/>
    <property type="molecule type" value="Genomic_DNA"/>
</dbReference>
<feature type="compositionally biased region" description="Low complexity" evidence="1">
    <location>
        <begin position="83"/>
        <end position="95"/>
    </location>
</feature>
<reference evidence="2" key="1">
    <citation type="submission" date="2022-07" db="EMBL/GenBank/DDBJ databases">
        <title>Genome Sequence of Agrocybe chaxingu.</title>
        <authorList>
            <person name="Buettner E."/>
        </authorList>
    </citation>
    <scope>NUCLEOTIDE SEQUENCE</scope>
    <source>
        <strain evidence="2">MP-N11</strain>
    </source>
</reference>
<dbReference type="OrthoDB" id="3059637at2759"/>
<keyword evidence="3" id="KW-1185">Reference proteome</keyword>
<feature type="compositionally biased region" description="Polar residues" evidence="1">
    <location>
        <begin position="329"/>
        <end position="347"/>
    </location>
</feature>
<sequence>MNPQPKGRPRSRPSTATGSTREEITPWEFQASSSASLLEEHMSWAAQDKEKEKEQEREKEKERERILESPRAKPLAPSVKSRASSAGLGLSTSTGPVSEVTPWELYPAPLTPGGNGTTHTIASTSAKDVSLSAPSYTDSAGHTPLPLTPRKHTLPTGPIEDVTPWELEPAPAPEPVVRRVESGGVTPGKHKEKEKTKKASKTNSSRPESLSPPTANASIPAPPLSPSRRSLPYSDNSHSHHSGLQSAGQGTYSSYARSGVSGQGSLAQRPLPTGPMEEVTPWEMHPAPDSHDKEKLASLRSRSHSSLPPPSSPPPSSPLPSLPTHRKTSSFGHSSTTDGERPLSSNVIPEDRSEESHSEEQELTIPDLHDFSGVATARGRASVSSSAAGSLAPPNANAGGNGGGSSLGVVPRSCAEIEWDKLGKC</sequence>
<accession>A0A9W8JN20</accession>
<feature type="compositionally biased region" description="Basic and acidic residues" evidence="1">
    <location>
        <begin position="349"/>
        <end position="360"/>
    </location>
</feature>